<evidence type="ECO:0000259" key="1">
    <source>
        <dbReference type="Pfam" id="PF00248"/>
    </source>
</evidence>
<dbReference type="RefSeq" id="WP_135670475.1">
    <property type="nucleotide sequence ID" value="NZ_RQGN01000042.1"/>
</dbReference>
<dbReference type="OrthoDB" id="9804790at2"/>
<dbReference type="AlphaFoldDB" id="A0A5F2BGF3"/>
<dbReference type="PANTHER" id="PTHR42686:SF1">
    <property type="entry name" value="GH17980P-RELATED"/>
    <property type="match status" value="1"/>
</dbReference>
<reference evidence="2 3" key="1">
    <citation type="journal article" date="2019" name="PLoS Negl. Trop. Dis.">
        <title>Revisiting the worldwide diversity of Leptospira species in the environment.</title>
        <authorList>
            <person name="Vincent A.T."/>
            <person name="Schiettekatte O."/>
            <person name="Bourhy P."/>
            <person name="Veyrier F.J."/>
            <person name="Picardeau M."/>
        </authorList>
    </citation>
    <scope>NUCLEOTIDE SEQUENCE [LARGE SCALE GENOMIC DNA]</scope>
    <source>
        <strain evidence="2 3">201702444</strain>
    </source>
</reference>
<proteinExistence type="predicted"/>
<comment type="caution">
    <text evidence="2">The sequence shown here is derived from an EMBL/GenBank/DDBJ whole genome shotgun (WGS) entry which is preliminary data.</text>
</comment>
<dbReference type="Proteomes" id="UP000298429">
    <property type="component" value="Unassembled WGS sequence"/>
</dbReference>
<gene>
    <name evidence="2" type="ORF">EHQ76_07700</name>
</gene>
<evidence type="ECO:0000313" key="3">
    <source>
        <dbReference type="Proteomes" id="UP000298429"/>
    </source>
</evidence>
<organism evidence="2 3">
    <name type="scientific">Leptospira barantonii</name>
    <dbReference type="NCBI Taxonomy" id="2023184"/>
    <lineage>
        <taxon>Bacteria</taxon>
        <taxon>Pseudomonadati</taxon>
        <taxon>Spirochaetota</taxon>
        <taxon>Spirochaetia</taxon>
        <taxon>Leptospirales</taxon>
        <taxon>Leptospiraceae</taxon>
        <taxon>Leptospira</taxon>
    </lineage>
</organism>
<dbReference type="CDD" id="cd19099">
    <property type="entry name" value="AKR_unchar"/>
    <property type="match status" value="1"/>
</dbReference>
<dbReference type="InterPro" id="IPR023210">
    <property type="entry name" value="NADP_OxRdtase_dom"/>
</dbReference>
<dbReference type="InterPro" id="IPR020471">
    <property type="entry name" value="AKR"/>
</dbReference>
<protein>
    <submittedName>
        <fullName evidence="2">Aldo/keto reductase</fullName>
    </submittedName>
</protein>
<sequence>MTQSDPFQLLYQQDILKGTSDVRATKEYSENSPLSGSVADKDKNLNPYFEFRGRTLSRIAFGCYRVGLESPEHENAMELSFTEGFNVIDTSSNYGNGESESLVGKVLRKKIGKGEWKRENVFIVTKAGYIQGRNMQIVNDLEKENREFPEITYYSEGCYHCIHPSFLEDQLERSLKRMGLEAVDVFLLHNPEYFLMDREKHNVPKEKAAEQYYERIKNAFRFLEQKRKEGKIVYYGISSNTFPEDPEKYTATSLNKILKIAKEIQDELGLKESGFAVVQFPGNLLESGFLDPKFDGKNLISIIRENGLLPLVNRPLNAISGVGSIRRLAYDPKKKSEDVLKLLKEELNSIYEREQALLSILTQGSYKYTFRSVTEPYLDQFQNQDHLNQFLERTVIPIVQELVSQVEKVGGLEAQTEYIEVLNRALPILEQYVFQKNIQDKSELYDKILMYYPQYKGWNLSAIALHLLHSSLGEGVVLLGMRRIEYVQDAIRSFAAPASEVQPKDWKSFEV</sequence>
<accession>A0A5F2BGF3</accession>
<dbReference type="GO" id="GO:0005829">
    <property type="term" value="C:cytosol"/>
    <property type="evidence" value="ECO:0007669"/>
    <property type="project" value="TreeGrafter"/>
</dbReference>
<dbReference type="EMBL" id="RQGN01000042">
    <property type="protein sequence ID" value="TGM04621.1"/>
    <property type="molecule type" value="Genomic_DNA"/>
</dbReference>
<dbReference type="PANTHER" id="PTHR42686">
    <property type="entry name" value="GH17980P-RELATED"/>
    <property type="match status" value="1"/>
</dbReference>
<name>A0A5F2BGF3_9LEPT</name>
<dbReference type="GO" id="GO:0016491">
    <property type="term" value="F:oxidoreductase activity"/>
    <property type="evidence" value="ECO:0007669"/>
    <property type="project" value="InterPro"/>
</dbReference>
<feature type="domain" description="NADP-dependent oxidoreductase" evidence="1">
    <location>
        <begin position="59"/>
        <end position="308"/>
    </location>
</feature>
<evidence type="ECO:0000313" key="2">
    <source>
        <dbReference type="EMBL" id="TGM04621.1"/>
    </source>
</evidence>
<dbReference type="Pfam" id="PF00248">
    <property type="entry name" value="Aldo_ket_red"/>
    <property type="match status" value="1"/>
</dbReference>
<dbReference type="Gene3D" id="3.20.20.100">
    <property type="entry name" value="NADP-dependent oxidoreductase domain"/>
    <property type="match status" value="1"/>
</dbReference>
<dbReference type="InterPro" id="IPR036812">
    <property type="entry name" value="NAD(P)_OxRdtase_dom_sf"/>
</dbReference>
<dbReference type="SUPFAM" id="SSF51430">
    <property type="entry name" value="NAD(P)-linked oxidoreductase"/>
    <property type="match status" value="1"/>
</dbReference>